<protein>
    <submittedName>
        <fullName evidence="1">Uncharacterized protein</fullName>
    </submittedName>
</protein>
<evidence type="ECO:0000313" key="1">
    <source>
        <dbReference type="EMBL" id="KAF7683826.1"/>
    </source>
</evidence>
<name>A0ABQ7I038_9MICR</name>
<proteinExistence type="predicted"/>
<reference evidence="1 2" key="1">
    <citation type="submission" date="2019-01" db="EMBL/GenBank/DDBJ databases">
        <title>Genomes sequencing and comparative genomics of infectious freshwater microsporidia, Cucumispora dikerogammari and Thelohania contejeani.</title>
        <authorList>
            <person name="Cormier A."/>
            <person name="Giraud I."/>
            <person name="Wattier R."/>
            <person name="Teixeira M."/>
            <person name="Grandjean F."/>
            <person name="Rigaud T."/>
            <person name="Cordaux R."/>
        </authorList>
    </citation>
    <scope>NUCLEOTIDE SEQUENCE [LARGE SCALE GENOMIC DNA]</scope>
    <source>
        <strain evidence="1">T1</strain>
        <tissue evidence="1">Spores</tissue>
    </source>
</reference>
<dbReference type="EMBL" id="SBIQ01000049">
    <property type="protein sequence ID" value="KAF7683826.1"/>
    <property type="molecule type" value="Genomic_DNA"/>
</dbReference>
<accession>A0ABQ7I038</accession>
<organism evidence="1 2">
    <name type="scientific">Astathelohania contejeani</name>
    <dbReference type="NCBI Taxonomy" id="164912"/>
    <lineage>
        <taxon>Eukaryota</taxon>
        <taxon>Fungi</taxon>
        <taxon>Fungi incertae sedis</taxon>
        <taxon>Microsporidia</taxon>
        <taxon>Astathelohaniidae</taxon>
        <taxon>Astathelohania</taxon>
    </lineage>
</organism>
<gene>
    <name evidence="1" type="ORF">TCON_0979</name>
</gene>
<dbReference type="Proteomes" id="UP001516464">
    <property type="component" value="Unassembled WGS sequence"/>
</dbReference>
<sequence>MKTFLLQDIELDLPQVTSTYTIQDALEKYSKLRKDLIKHIEISETQRRIQNKLLHIPHTIIYTFWRESEEDTNEPEIYINKSESSESEEITLSSDYMEEEPNQFVEFEAELSGTDEEEAEEDIETIKKEIKESKFITKKEVDIDCFENLRLMNELSESKDKAIDKLIRKYRSKKYQKNDESEEEESSIEFDNILDISSDEKLYSEVISEKPKIKTVCKVGPEKVVNEGIEFMGEVKEIGKKLVKKNKSGFGFTRVEK</sequence>
<evidence type="ECO:0000313" key="2">
    <source>
        <dbReference type="Proteomes" id="UP001516464"/>
    </source>
</evidence>
<comment type="caution">
    <text evidence="1">The sequence shown here is derived from an EMBL/GenBank/DDBJ whole genome shotgun (WGS) entry which is preliminary data.</text>
</comment>
<keyword evidence="2" id="KW-1185">Reference proteome</keyword>